<evidence type="ECO:0000313" key="1">
    <source>
        <dbReference type="Ensembl" id="ENSCMIP00000025276.1"/>
    </source>
</evidence>
<reference evidence="2" key="3">
    <citation type="journal article" date="2014" name="Nature">
        <title>Elephant shark genome provides unique insights into gnathostome evolution.</title>
        <authorList>
            <consortium name="International Elephant Shark Genome Sequencing Consortium"/>
            <person name="Venkatesh B."/>
            <person name="Lee A.P."/>
            <person name="Ravi V."/>
            <person name="Maurya A.K."/>
            <person name="Lian M.M."/>
            <person name="Swann J.B."/>
            <person name="Ohta Y."/>
            <person name="Flajnik M.F."/>
            <person name="Sutoh Y."/>
            <person name="Kasahara M."/>
            <person name="Hoon S."/>
            <person name="Gangu V."/>
            <person name="Roy S.W."/>
            <person name="Irimia M."/>
            <person name="Korzh V."/>
            <person name="Kondrychyn I."/>
            <person name="Lim Z.W."/>
            <person name="Tay B.H."/>
            <person name="Tohari S."/>
            <person name="Kong K.W."/>
            <person name="Ho S."/>
            <person name="Lorente-Galdos B."/>
            <person name="Quilez J."/>
            <person name="Marques-Bonet T."/>
            <person name="Raney B.J."/>
            <person name="Ingham P.W."/>
            <person name="Tay A."/>
            <person name="Hillier L.W."/>
            <person name="Minx P."/>
            <person name="Boehm T."/>
            <person name="Wilson R.K."/>
            <person name="Brenner S."/>
            <person name="Warren W.C."/>
        </authorList>
    </citation>
    <scope>NUCLEOTIDE SEQUENCE [LARGE SCALE GENOMIC DNA]</scope>
</reference>
<dbReference type="Ensembl" id="ENSCMIT00000025692.1">
    <property type="protein sequence ID" value="ENSCMIP00000025276.1"/>
    <property type="gene ID" value="ENSCMIG00000011128.1"/>
</dbReference>
<dbReference type="PANTHER" id="PTHR45912:SF3">
    <property type="entry name" value="CILIA- AND FLAGELLA-ASSOCIATED PROTEIN 47"/>
    <property type="match status" value="1"/>
</dbReference>
<dbReference type="InParanoid" id="A0A4W3ICR9"/>
<keyword evidence="2" id="KW-1185">Reference proteome</keyword>
<evidence type="ECO:0000313" key="2">
    <source>
        <dbReference type="Proteomes" id="UP000314986"/>
    </source>
</evidence>
<sequence length="112" mass="12557">MAKVVNLALELSSNVVVVKPNFGFLPETGFRTTVKLYNRKNSPAEFTWVPVITEKGIAFSIRPAKGTVDAFMDLECEVVWHPSFFSPIEGELDLFVHEGNKIRLKCIAKVQC</sequence>
<dbReference type="GO" id="GO:0005929">
    <property type="term" value="C:cilium"/>
    <property type="evidence" value="ECO:0007669"/>
    <property type="project" value="TreeGrafter"/>
</dbReference>
<dbReference type="GeneTree" id="ENSGT00940000159699"/>
<reference evidence="2" key="2">
    <citation type="journal article" date="2007" name="PLoS Biol.">
        <title>Survey sequencing and comparative analysis of the elephant shark (Callorhinchus milii) genome.</title>
        <authorList>
            <person name="Venkatesh B."/>
            <person name="Kirkness E.F."/>
            <person name="Loh Y.H."/>
            <person name="Halpern A.L."/>
            <person name="Lee A.P."/>
            <person name="Johnson J."/>
            <person name="Dandona N."/>
            <person name="Viswanathan L.D."/>
            <person name="Tay A."/>
            <person name="Venter J.C."/>
            <person name="Strausberg R.L."/>
            <person name="Brenner S."/>
        </authorList>
    </citation>
    <scope>NUCLEOTIDE SEQUENCE [LARGE SCALE GENOMIC DNA]</scope>
</reference>
<proteinExistence type="predicted"/>
<reference evidence="1" key="4">
    <citation type="submission" date="2025-08" db="UniProtKB">
        <authorList>
            <consortium name="Ensembl"/>
        </authorList>
    </citation>
    <scope>IDENTIFICATION</scope>
</reference>
<protein>
    <recommendedName>
        <fullName evidence="3">MSP domain-containing protein</fullName>
    </recommendedName>
</protein>
<reference evidence="1" key="5">
    <citation type="submission" date="2025-09" db="UniProtKB">
        <authorList>
            <consortium name="Ensembl"/>
        </authorList>
    </citation>
    <scope>IDENTIFICATION</scope>
</reference>
<name>A0A4W3ICR9_CALMI</name>
<dbReference type="InterPro" id="IPR013783">
    <property type="entry name" value="Ig-like_fold"/>
</dbReference>
<dbReference type="STRING" id="7868.ENSCMIP00000025276"/>
<accession>A0A4W3ICR9</accession>
<dbReference type="PANTHER" id="PTHR45912">
    <property type="entry name" value="CILIA- AND FLAGELLA-ASSOCIATED PROTEIN 47"/>
    <property type="match status" value="1"/>
</dbReference>
<dbReference type="GO" id="GO:0007288">
    <property type="term" value="P:sperm axoneme assembly"/>
    <property type="evidence" value="ECO:0007669"/>
    <property type="project" value="TreeGrafter"/>
</dbReference>
<dbReference type="Proteomes" id="UP000314986">
    <property type="component" value="Unassembled WGS sequence"/>
</dbReference>
<dbReference type="Gene3D" id="2.60.40.10">
    <property type="entry name" value="Immunoglobulins"/>
    <property type="match status" value="1"/>
</dbReference>
<dbReference type="AlphaFoldDB" id="A0A4W3ICR9"/>
<evidence type="ECO:0008006" key="3">
    <source>
        <dbReference type="Google" id="ProtNLM"/>
    </source>
</evidence>
<organism evidence="1 2">
    <name type="scientific">Callorhinchus milii</name>
    <name type="common">Ghost shark</name>
    <dbReference type="NCBI Taxonomy" id="7868"/>
    <lineage>
        <taxon>Eukaryota</taxon>
        <taxon>Metazoa</taxon>
        <taxon>Chordata</taxon>
        <taxon>Craniata</taxon>
        <taxon>Vertebrata</taxon>
        <taxon>Chondrichthyes</taxon>
        <taxon>Holocephali</taxon>
        <taxon>Chimaeriformes</taxon>
        <taxon>Callorhinchidae</taxon>
        <taxon>Callorhinchus</taxon>
    </lineage>
</organism>
<reference evidence="2" key="1">
    <citation type="journal article" date="2006" name="Science">
        <title>Ancient noncoding elements conserved in the human genome.</title>
        <authorList>
            <person name="Venkatesh B."/>
            <person name="Kirkness E.F."/>
            <person name="Loh Y.H."/>
            <person name="Halpern A.L."/>
            <person name="Lee A.P."/>
            <person name="Johnson J."/>
            <person name="Dandona N."/>
            <person name="Viswanathan L.D."/>
            <person name="Tay A."/>
            <person name="Venter J.C."/>
            <person name="Strausberg R.L."/>
            <person name="Brenner S."/>
        </authorList>
    </citation>
    <scope>NUCLEOTIDE SEQUENCE [LARGE SCALE GENOMIC DNA]</scope>
</reference>